<evidence type="ECO:0000313" key="4">
    <source>
        <dbReference type="Proteomes" id="UP001610432"/>
    </source>
</evidence>
<evidence type="ECO:0000256" key="1">
    <source>
        <dbReference type="SAM" id="Coils"/>
    </source>
</evidence>
<gene>
    <name evidence="3" type="ORF">BJX67DRAFT_378409</name>
</gene>
<proteinExistence type="predicted"/>
<name>A0ABR4M0Y0_9EURO</name>
<feature type="transmembrane region" description="Helical" evidence="2">
    <location>
        <begin position="190"/>
        <end position="213"/>
    </location>
</feature>
<comment type="caution">
    <text evidence="3">The sequence shown here is derived from an EMBL/GenBank/DDBJ whole genome shotgun (WGS) entry which is preliminary data.</text>
</comment>
<keyword evidence="2" id="KW-1133">Transmembrane helix</keyword>
<dbReference type="EMBL" id="JBFXLQ010000006">
    <property type="protein sequence ID" value="KAL2870444.1"/>
    <property type="molecule type" value="Genomic_DNA"/>
</dbReference>
<feature type="transmembrane region" description="Helical" evidence="2">
    <location>
        <begin position="103"/>
        <end position="126"/>
    </location>
</feature>
<sequence>MATVSEQLFLYGDVLDPEPLTGLMAVVGYADLMLAGSFTFAMIIFATITAAYWESLVLLAASIRKHTALSFNALAIRINWLIGQLRRAQSHGGLSALYCAAKGIFTTMILQSLPGKIVTAVAHWYFPFGYPGKTIWRVLVTVLGCSVAYSVFLSSIYPHLIIFKNDLKLLAEQYALQRFDMSGEVYHLEIFFFVAVCLAGIALLWLMVSVFAWPLNSEEERRESVATQTESSSFNKAVEKGPISQREAELLATIKNHEATIKKQLTLLATKSQEIKLANKKTENAWKRSDKVAASRATLESSRSLVVEGNLQLRRELAQKDCELHMARGRARDIQKEAEAKIQNLQDKVAQLEEQLDERPQADESIPREIDSLRANLQLHEDQLNVVYNCLADAEAREQHFREQALQKDTEIQHLITHNTTLTNQNLEISLDHESLKLSYTDLSQQLQVAMSTAQEKHDQIRVLEVDLLEAQFERDQALETSTQVHQADETLRQAMQDLKSACDATIEQERTLAEEARGQTTALTKEVNDLRNKIGTAVRNAQRNHEKASEAEKTIQFLENRLKRFEAAPGSQEIPKRQMSNPGSVSTALAESSLKVVEQEAEIKALRHQLEQARAQGGHQGPGPSEAAMKQGIEKLQVALQKERKARDEDQLRWHTKTRTLEEEIQKLRMLLSRIEAYPARRRPQTPKM</sequence>
<keyword evidence="2" id="KW-0472">Membrane</keyword>
<dbReference type="RefSeq" id="XP_070889423.1">
    <property type="nucleotide sequence ID" value="XM_071032339.1"/>
</dbReference>
<feature type="transmembrane region" description="Helical" evidence="2">
    <location>
        <begin position="32"/>
        <end position="53"/>
    </location>
</feature>
<reference evidence="3 4" key="1">
    <citation type="submission" date="2024-07" db="EMBL/GenBank/DDBJ databases">
        <title>Section-level genome sequencing and comparative genomics of Aspergillus sections Usti and Cavernicolus.</title>
        <authorList>
            <consortium name="Lawrence Berkeley National Laboratory"/>
            <person name="Nybo J.L."/>
            <person name="Vesth T.C."/>
            <person name="Theobald S."/>
            <person name="Frisvad J.C."/>
            <person name="Larsen T.O."/>
            <person name="Kjaerboelling I."/>
            <person name="Rothschild-Mancinelli K."/>
            <person name="Lyhne E.K."/>
            <person name="Kogle M.E."/>
            <person name="Barry K."/>
            <person name="Clum A."/>
            <person name="Na H."/>
            <person name="Ledsgaard L."/>
            <person name="Lin J."/>
            <person name="Lipzen A."/>
            <person name="Kuo A."/>
            <person name="Riley R."/>
            <person name="Mondo S."/>
            <person name="Labutti K."/>
            <person name="Haridas S."/>
            <person name="Pangalinan J."/>
            <person name="Salamov A.A."/>
            <person name="Simmons B.A."/>
            <person name="Magnuson J.K."/>
            <person name="Chen J."/>
            <person name="Drula E."/>
            <person name="Henrissat B."/>
            <person name="Wiebenga A."/>
            <person name="Lubbers R.J."/>
            <person name="Gomes A.C."/>
            <person name="Macurrencykelacurrency M.R."/>
            <person name="Stajich J."/>
            <person name="Grigoriev I.V."/>
            <person name="Mortensen U.H."/>
            <person name="De Vries R.P."/>
            <person name="Baker S.E."/>
            <person name="Andersen M.R."/>
        </authorList>
    </citation>
    <scope>NUCLEOTIDE SEQUENCE [LARGE SCALE GENOMIC DNA]</scope>
    <source>
        <strain evidence="3 4">CBS 449.75</strain>
    </source>
</reference>
<keyword evidence="2" id="KW-0812">Transmembrane</keyword>
<feature type="coiled-coil region" evidence="1">
    <location>
        <begin position="514"/>
        <end position="654"/>
    </location>
</feature>
<keyword evidence="4" id="KW-1185">Reference proteome</keyword>
<evidence type="ECO:0000313" key="3">
    <source>
        <dbReference type="EMBL" id="KAL2870444.1"/>
    </source>
</evidence>
<keyword evidence="1" id="KW-0175">Coiled coil</keyword>
<feature type="coiled-coil region" evidence="1">
    <location>
        <begin position="328"/>
        <end position="362"/>
    </location>
</feature>
<dbReference type="Proteomes" id="UP001610432">
    <property type="component" value="Unassembled WGS sequence"/>
</dbReference>
<accession>A0ABR4M0Y0</accession>
<protein>
    <submittedName>
        <fullName evidence="3">Uncharacterized protein</fullName>
    </submittedName>
</protein>
<evidence type="ECO:0000256" key="2">
    <source>
        <dbReference type="SAM" id="Phobius"/>
    </source>
</evidence>
<feature type="transmembrane region" description="Helical" evidence="2">
    <location>
        <begin position="138"/>
        <end position="160"/>
    </location>
</feature>
<dbReference type="GeneID" id="98147411"/>
<organism evidence="3 4">
    <name type="scientific">Aspergillus lucknowensis</name>
    <dbReference type="NCBI Taxonomy" id="176173"/>
    <lineage>
        <taxon>Eukaryota</taxon>
        <taxon>Fungi</taxon>
        <taxon>Dikarya</taxon>
        <taxon>Ascomycota</taxon>
        <taxon>Pezizomycotina</taxon>
        <taxon>Eurotiomycetes</taxon>
        <taxon>Eurotiomycetidae</taxon>
        <taxon>Eurotiales</taxon>
        <taxon>Aspergillaceae</taxon>
        <taxon>Aspergillus</taxon>
        <taxon>Aspergillus subgen. Nidulantes</taxon>
    </lineage>
</organism>